<feature type="chain" id="PRO_5013115498" evidence="2">
    <location>
        <begin position="19"/>
        <end position="398"/>
    </location>
</feature>
<reference evidence="3" key="1">
    <citation type="submission" date="2017-12" db="EMBL/GenBank/DDBJ databases">
        <title>FDA dAtabase for Regulatory Grade micrObial Sequences (FDA-ARGOS): Supporting development and validation of Infectious Disease Dx tests.</title>
        <authorList>
            <person name="Campos J."/>
            <person name="Goldberg B."/>
            <person name="Tallon L."/>
            <person name="Sadzewicz L."/>
            <person name="Sengamalay N."/>
            <person name="Ott S."/>
            <person name="Godinez A."/>
            <person name="Nagaraj S."/>
            <person name="Vyas G."/>
            <person name="Aluvathingal J."/>
            <person name="Nadendla S."/>
            <person name="Geyer C."/>
            <person name="Nandy P."/>
            <person name="Hobson J."/>
            <person name="Sichtig H."/>
        </authorList>
    </citation>
    <scope>NUCLEOTIDE SEQUENCE</scope>
    <source>
        <strain evidence="3">FDAARGOS_252</strain>
        <plasmid evidence="3">unnamed1</plasmid>
    </source>
</reference>
<name>A0A1V0GN25_9RHOB</name>
<dbReference type="Proteomes" id="UP000191257">
    <property type="component" value="Plasmid unnamed1"/>
</dbReference>
<dbReference type="AlphaFoldDB" id="A0A1V0GN25"/>
<dbReference type="GO" id="GO:0016787">
    <property type="term" value="F:hydrolase activity"/>
    <property type="evidence" value="ECO:0007669"/>
    <property type="project" value="UniProtKB-KW"/>
</dbReference>
<keyword evidence="3" id="KW-0378">Hydrolase</keyword>
<dbReference type="InterPro" id="IPR014586">
    <property type="entry name" value="UCP033909"/>
</dbReference>
<keyword evidence="2" id="KW-0732">Signal</keyword>
<geneLocation type="plasmid" evidence="3 4">
    <name>unnamed1</name>
</geneLocation>
<dbReference type="KEGG" id="pye:A6J80_01725"/>
<dbReference type="SUPFAM" id="SSF53474">
    <property type="entry name" value="alpha/beta-Hydrolases"/>
    <property type="match status" value="1"/>
</dbReference>
<evidence type="ECO:0000313" key="4">
    <source>
        <dbReference type="Proteomes" id="UP000191257"/>
    </source>
</evidence>
<dbReference type="eggNOG" id="COG4782">
    <property type="taxonomic scope" value="Bacteria"/>
</dbReference>
<accession>A0A1V0GN25</accession>
<dbReference type="InterPro" id="IPR029058">
    <property type="entry name" value="AB_hydrolase_fold"/>
</dbReference>
<protein>
    <submittedName>
        <fullName evidence="3">Alpha/beta hydrolase</fullName>
    </submittedName>
</protein>
<evidence type="ECO:0000313" key="3">
    <source>
        <dbReference type="EMBL" id="ARC35256.1"/>
    </source>
</evidence>
<dbReference type="Pfam" id="PF05990">
    <property type="entry name" value="DUF900"/>
    <property type="match status" value="1"/>
</dbReference>
<keyword evidence="4" id="KW-1185">Reference proteome</keyword>
<feature type="signal peptide" evidence="2">
    <location>
        <begin position="1"/>
        <end position="18"/>
    </location>
</feature>
<dbReference type="InterPro" id="IPR010297">
    <property type="entry name" value="DUF900_hydrolase"/>
</dbReference>
<dbReference type="PANTHER" id="PTHR36513">
    <property type="entry name" value="ABC TRANSMEMBRANE TYPE-1 DOMAIN-CONTAINING PROTEIN"/>
    <property type="match status" value="1"/>
</dbReference>
<dbReference type="PIRSF" id="PIRSF033909">
    <property type="entry name" value="UCP033909"/>
    <property type="match status" value="1"/>
</dbReference>
<organism evidence="3 4">
    <name type="scientific">Paracoccus yeei</name>
    <dbReference type="NCBI Taxonomy" id="147645"/>
    <lineage>
        <taxon>Bacteria</taxon>
        <taxon>Pseudomonadati</taxon>
        <taxon>Pseudomonadota</taxon>
        <taxon>Alphaproteobacteria</taxon>
        <taxon>Rhodobacterales</taxon>
        <taxon>Paracoccaceae</taxon>
        <taxon>Paracoccus</taxon>
    </lineage>
</organism>
<dbReference type="Gene3D" id="3.40.50.1820">
    <property type="entry name" value="alpha/beta hydrolase"/>
    <property type="match status" value="1"/>
</dbReference>
<proteinExistence type="predicted"/>
<dbReference type="PANTHER" id="PTHR36513:SF1">
    <property type="entry name" value="TRANSMEMBRANE PROTEIN"/>
    <property type="match status" value="1"/>
</dbReference>
<gene>
    <name evidence="3" type="ORF">A6J80_01725</name>
</gene>
<dbReference type="EMBL" id="CP020441">
    <property type="protein sequence ID" value="ARC35256.1"/>
    <property type="molecule type" value="Genomic_DNA"/>
</dbReference>
<feature type="region of interest" description="Disordered" evidence="1">
    <location>
        <begin position="376"/>
        <end position="398"/>
    </location>
</feature>
<keyword evidence="3" id="KW-0614">Plasmid</keyword>
<dbReference type="RefSeq" id="WP_080620243.1">
    <property type="nucleotide sequence ID" value="NZ_CAWMZI010000002.1"/>
</dbReference>
<evidence type="ECO:0000256" key="1">
    <source>
        <dbReference type="SAM" id="MobiDB-lite"/>
    </source>
</evidence>
<sequence>MPVRLAILLVLLSGMLSACSPRPTGLMQPVVAPVETGPAVDVLVATNRQMLTDRAERYGGRRDPQLHLDAVKVGIPANRPSGTIQWPRTRPPQPTTDFHVRQVQDISSVAQGRAWMRQHRVGGHVLLFVHGFNTTYGEAVYRLAQIAHDGDVAATPILFTWPSRGSPVGYNYDRESALYSRTALEQSLRILADDPSVTQITILAHSMGAFLTMESLRQMSIRSGPVNPKIRDVVLASPDIDIEVFSRQFIEMAAPRPHFTIFMAKDDRALGLSRLIAGRVERVGEIDPSREPYRTALLQAGIDAIDLSQIDVPGGTHHSRFAESPDIVRLIGRKLAQGQRLTSDNGSGGSIFMVAAGTLHTLGAVVTAPARVLEGGAAPQPSPGTTLAADPSLIPAGQ</sequence>
<dbReference type="PROSITE" id="PS51257">
    <property type="entry name" value="PROKAR_LIPOPROTEIN"/>
    <property type="match status" value="1"/>
</dbReference>
<evidence type="ECO:0000256" key="2">
    <source>
        <dbReference type="SAM" id="SignalP"/>
    </source>
</evidence>